<dbReference type="AlphaFoldDB" id="A0A813CAQ0"/>
<gene>
    <name evidence="1" type="ORF">SNEC2469_LOCUS33751</name>
</gene>
<proteinExistence type="predicted"/>
<organism evidence="1 2">
    <name type="scientific">Symbiodinium necroappetens</name>
    <dbReference type="NCBI Taxonomy" id="1628268"/>
    <lineage>
        <taxon>Eukaryota</taxon>
        <taxon>Sar</taxon>
        <taxon>Alveolata</taxon>
        <taxon>Dinophyceae</taxon>
        <taxon>Suessiales</taxon>
        <taxon>Symbiodiniaceae</taxon>
        <taxon>Symbiodinium</taxon>
    </lineage>
</organism>
<keyword evidence="2" id="KW-1185">Reference proteome</keyword>
<protein>
    <submittedName>
        <fullName evidence="1">Uncharacterized protein</fullName>
    </submittedName>
</protein>
<name>A0A813CAQ0_9DINO</name>
<evidence type="ECO:0000313" key="2">
    <source>
        <dbReference type="Proteomes" id="UP000601435"/>
    </source>
</evidence>
<feature type="non-terminal residue" evidence="1">
    <location>
        <position position="1"/>
    </location>
</feature>
<reference evidence="1" key="1">
    <citation type="submission" date="2021-02" db="EMBL/GenBank/DDBJ databases">
        <authorList>
            <person name="Dougan E. K."/>
            <person name="Rhodes N."/>
            <person name="Thang M."/>
            <person name="Chan C."/>
        </authorList>
    </citation>
    <scope>NUCLEOTIDE SEQUENCE</scope>
</reference>
<feature type="non-terminal residue" evidence="1">
    <location>
        <position position="305"/>
    </location>
</feature>
<sequence length="305" mass="33199">SLSGAIGENDLLHIFDALPHETPARGVKDAREKAWSAGAYCQGTLCGLRKNTRRYPFSVKAAVKLLRAHVPHAEFSCVAIYSNTCTPFHRDRNNLAGALNYVLPLTAFTKGEIWLADEAGDTWRNTPEGRLDDLPQDDVNYLLELGFPLPGHNAVPLCDLSVSGCGDTAGMSVDCESSSPDSLHTVTFGLPYAEDEFIRAAVHAGHPRAASGGMPEHLSWCIDMLSKASPQAVIQRRSKWLSKWTKRAKEIGLDPDPTWEVADPHMAAVMSCKRLQLLDEIIAAEGYGDTNLAADMRAGFDLAGR</sequence>
<evidence type="ECO:0000313" key="1">
    <source>
        <dbReference type="EMBL" id="CAE7940064.1"/>
    </source>
</evidence>
<accession>A0A813CAQ0</accession>
<dbReference type="Proteomes" id="UP000601435">
    <property type="component" value="Unassembled WGS sequence"/>
</dbReference>
<comment type="caution">
    <text evidence="1">The sequence shown here is derived from an EMBL/GenBank/DDBJ whole genome shotgun (WGS) entry which is preliminary data.</text>
</comment>
<dbReference type="EMBL" id="CAJNJA010090318">
    <property type="protein sequence ID" value="CAE7940064.1"/>
    <property type="molecule type" value="Genomic_DNA"/>
</dbReference>